<evidence type="ECO:0000259" key="2">
    <source>
        <dbReference type="Pfam" id="PF16452"/>
    </source>
</evidence>
<dbReference type="GO" id="GO:0003677">
    <property type="term" value="F:DNA binding"/>
    <property type="evidence" value="ECO:0007669"/>
    <property type="project" value="InterPro"/>
</dbReference>
<dbReference type="EMBL" id="CQEJ01000032">
    <property type="protein sequence ID" value="CNL74624.1"/>
    <property type="molecule type" value="Genomic_DNA"/>
</dbReference>
<dbReference type="InterPro" id="IPR032499">
    <property type="entry name" value="Phage_CI_C"/>
</dbReference>
<evidence type="ECO:0000313" key="4">
    <source>
        <dbReference type="Proteomes" id="UP000041595"/>
    </source>
</evidence>
<feature type="domain" description="Bacteriophage CI repressor C-terminal" evidence="2">
    <location>
        <begin position="101"/>
        <end position="197"/>
    </location>
</feature>
<dbReference type="AlphaFoldDB" id="A0A0T9UVA1"/>
<reference evidence="3 4" key="1">
    <citation type="submission" date="2015-03" db="EMBL/GenBank/DDBJ databases">
        <authorList>
            <person name="Murphy D."/>
        </authorList>
    </citation>
    <scope>NUCLEOTIDE SEQUENCE [LARGE SCALE GENOMIC DNA]</scope>
    <source>
        <strain evidence="3 4">IP06005</strain>
    </source>
</reference>
<dbReference type="GO" id="GO:0051259">
    <property type="term" value="P:protein complex oligomerization"/>
    <property type="evidence" value="ECO:0007669"/>
    <property type="project" value="InterPro"/>
</dbReference>
<dbReference type="GO" id="GO:0045892">
    <property type="term" value="P:negative regulation of DNA-templated transcription"/>
    <property type="evidence" value="ECO:0007669"/>
    <property type="project" value="InterPro"/>
</dbReference>
<name>A0A0T9UVA1_YERAL</name>
<dbReference type="RefSeq" id="WP_049596253.1">
    <property type="nucleotide sequence ID" value="NZ_CQEJ01000032.1"/>
</dbReference>
<sequence length="203" mass="22363">MHMRVCKGVFASVNDKKLSGGIAAVERMMQAYGFKVQRELAAHLGAGTGTISTWIKRDYFPGKEIVLCALETGTSLHWLATGEGEPQEPVKPAAHETAQSIAHKSLEDGLLIDVSPILLDSELLPVQIIEPELISFPNEKRYFLVERQFRNVADGLWLIEKAGVTSISNIARLPGDVWRINDVNWPVSEVNILAKVVGEITGY</sequence>
<dbReference type="Gene3D" id="2.10.109.10">
    <property type="entry name" value="Umud Fragment, subunit A"/>
    <property type="match status" value="1"/>
</dbReference>
<gene>
    <name evidence="3" type="ORF">ERS137965_03839</name>
</gene>
<organism evidence="3 4">
    <name type="scientific">Yersinia aldovae</name>
    <dbReference type="NCBI Taxonomy" id="29483"/>
    <lineage>
        <taxon>Bacteria</taxon>
        <taxon>Pseudomonadati</taxon>
        <taxon>Pseudomonadota</taxon>
        <taxon>Gammaproteobacteria</taxon>
        <taxon>Enterobacterales</taxon>
        <taxon>Yersiniaceae</taxon>
        <taxon>Yersinia</taxon>
    </lineage>
</organism>
<dbReference type="Pfam" id="PF07022">
    <property type="entry name" value="Phage_CI_repr"/>
    <property type="match status" value="1"/>
</dbReference>
<dbReference type="eggNOG" id="COG2932">
    <property type="taxonomic scope" value="Bacteria"/>
</dbReference>
<dbReference type="Gene3D" id="1.10.260.40">
    <property type="entry name" value="lambda repressor-like DNA-binding domains"/>
    <property type="match status" value="1"/>
</dbReference>
<dbReference type="Proteomes" id="UP000041595">
    <property type="component" value="Unassembled WGS sequence"/>
</dbReference>
<proteinExistence type="predicted"/>
<accession>A0A0T9UVA1</accession>
<evidence type="ECO:0000259" key="1">
    <source>
        <dbReference type="Pfam" id="PF07022"/>
    </source>
</evidence>
<feature type="domain" description="Bacteriophage CI repressor N-terminal" evidence="1">
    <location>
        <begin position="23"/>
        <end position="87"/>
    </location>
</feature>
<dbReference type="InterPro" id="IPR010744">
    <property type="entry name" value="Phage_CI_N"/>
</dbReference>
<evidence type="ECO:0000313" key="3">
    <source>
        <dbReference type="EMBL" id="CNL74624.1"/>
    </source>
</evidence>
<protein>
    <submittedName>
        <fullName evidence="3">CI repressor of phage 186 and others</fullName>
    </submittedName>
</protein>
<dbReference type="Pfam" id="PF16452">
    <property type="entry name" value="Phage_CI_C"/>
    <property type="match status" value="1"/>
</dbReference>
<dbReference type="InterPro" id="IPR010982">
    <property type="entry name" value="Lambda_DNA-bd_dom_sf"/>
</dbReference>